<comment type="caution">
    <text evidence="2">The sequence shown here is derived from an EMBL/GenBank/DDBJ whole genome shotgun (WGS) entry which is preliminary data.</text>
</comment>
<accession>A0AA40BFC2</accession>
<evidence type="ECO:0000313" key="2">
    <source>
        <dbReference type="EMBL" id="KAK0733217.1"/>
    </source>
</evidence>
<name>A0AA40BFC2_9PEZI</name>
<gene>
    <name evidence="2" type="ORF">B0T26DRAFT_7498</name>
</gene>
<dbReference type="AlphaFoldDB" id="A0AA40BFC2"/>
<organism evidence="2 3">
    <name type="scientific">Lasiosphaeria miniovina</name>
    <dbReference type="NCBI Taxonomy" id="1954250"/>
    <lineage>
        <taxon>Eukaryota</taxon>
        <taxon>Fungi</taxon>
        <taxon>Dikarya</taxon>
        <taxon>Ascomycota</taxon>
        <taxon>Pezizomycotina</taxon>
        <taxon>Sordariomycetes</taxon>
        <taxon>Sordariomycetidae</taxon>
        <taxon>Sordariales</taxon>
        <taxon>Lasiosphaeriaceae</taxon>
        <taxon>Lasiosphaeria</taxon>
    </lineage>
</organism>
<evidence type="ECO:0000256" key="1">
    <source>
        <dbReference type="SAM" id="SignalP"/>
    </source>
</evidence>
<feature type="signal peptide" evidence="1">
    <location>
        <begin position="1"/>
        <end position="36"/>
    </location>
</feature>
<reference evidence="2" key="1">
    <citation type="submission" date="2023-06" db="EMBL/GenBank/DDBJ databases">
        <title>Genome-scale phylogeny and comparative genomics of the fungal order Sordariales.</title>
        <authorList>
            <consortium name="Lawrence Berkeley National Laboratory"/>
            <person name="Hensen N."/>
            <person name="Bonometti L."/>
            <person name="Westerberg I."/>
            <person name="Brannstrom I.O."/>
            <person name="Guillou S."/>
            <person name="Cros-Aarteil S."/>
            <person name="Calhoun S."/>
            <person name="Haridas S."/>
            <person name="Kuo A."/>
            <person name="Mondo S."/>
            <person name="Pangilinan J."/>
            <person name="Riley R."/>
            <person name="LaButti K."/>
            <person name="Andreopoulos B."/>
            <person name="Lipzen A."/>
            <person name="Chen C."/>
            <person name="Yanf M."/>
            <person name="Daum C."/>
            <person name="Ng V."/>
            <person name="Clum A."/>
            <person name="Steindorff A."/>
            <person name="Ohm R."/>
            <person name="Martin F."/>
            <person name="Silar P."/>
            <person name="Natvig D."/>
            <person name="Lalanne C."/>
            <person name="Gautier V."/>
            <person name="Ament-velasquez S.L."/>
            <person name="Kruys A."/>
            <person name="Hutchinson M.I."/>
            <person name="Powell A.J."/>
            <person name="Barry K."/>
            <person name="Miller A.N."/>
            <person name="Grigoriev I.V."/>
            <person name="Debuchy R."/>
            <person name="Gladieux P."/>
            <person name="Thoren M.H."/>
            <person name="Johannesson H."/>
        </authorList>
    </citation>
    <scope>NUCLEOTIDE SEQUENCE</scope>
    <source>
        <strain evidence="2">SMH2392-1A</strain>
    </source>
</reference>
<feature type="chain" id="PRO_5041367769" evidence="1">
    <location>
        <begin position="37"/>
        <end position="98"/>
    </location>
</feature>
<dbReference type="RefSeq" id="XP_060302094.1">
    <property type="nucleotide sequence ID" value="XM_060445150.1"/>
</dbReference>
<dbReference type="GeneID" id="85328420"/>
<protein>
    <submittedName>
        <fullName evidence="2">Uncharacterized protein</fullName>
    </submittedName>
</protein>
<sequence length="98" mass="10149">MSRCRIGPISKPTKEKNATMKPSFFFVSLLATSALAAPAPSPDPGPALEARSYSCNPLHGNPCPAACAAGSQSINCSASWCEETSAPNKGVCVCSCHY</sequence>
<dbReference type="Proteomes" id="UP001172101">
    <property type="component" value="Unassembled WGS sequence"/>
</dbReference>
<dbReference type="EMBL" id="JAUIRO010000001">
    <property type="protein sequence ID" value="KAK0733217.1"/>
    <property type="molecule type" value="Genomic_DNA"/>
</dbReference>
<keyword evidence="1" id="KW-0732">Signal</keyword>
<keyword evidence="3" id="KW-1185">Reference proteome</keyword>
<evidence type="ECO:0000313" key="3">
    <source>
        <dbReference type="Proteomes" id="UP001172101"/>
    </source>
</evidence>
<proteinExistence type="predicted"/>